<dbReference type="SUPFAM" id="SSF53756">
    <property type="entry name" value="UDP-Glycosyltransferase/glycogen phosphorylase"/>
    <property type="match status" value="1"/>
</dbReference>
<evidence type="ECO:0000313" key="3">
    <source>
        <dbReference type="EMBL" id="MFD2162660.1"/>
    </source>
</evidence>
<dbReference type="PANTHER" id="PTHR30160:SF1">
    <property type="entry name" value="LIPOPOLYSACCHARIDE 1,2-N-ACETYLGLUCOSAMINETRANSFERASE-RELATED"/>
    <property type="match status" value="1"/>
</dbReference>
<proteinExistence type="predicted"/>
<name>A0ABW4ZKP5_9SPHI</name>
<keyword evidence="1" id="KW-0328">Glycosyltransferase</keyword>
<keyword evidence="4" id="KW-1185">Reference proteome</keyword>
<keyword evidence="2" id="KW-0808">Transferase</keyword>
<dbReference type="EMBL" id="JBHUHZ010000001">
    <property type="protein sequence ID" value="MFD2162660.1"/>
    <property type="molecule type" value="Genomic_DNA"/>
</dbReference>
<dbReference type="Proteomes" id="UP001597387">
    <property type="component" value="Unassembled WGS sequence"/>
</dbReference>
<accession>A0ABW4ZKP5</accession>
<sequence length="322" mass="36382">MKILIIRFSSIGDIVLTTPVIRCLKQQIDGAEIHYLTKKSFASILDSNPYVDKLHLLSGTLSTTIKELEAENFDYIIDLHNNLRTRLIKLQLDVKARSFDKLNLKKFLLVNFKVNILPVKHIVDRYLDTVAFLDVKNDGQGLDYFFSGQHELESLLPDTHQKYIGLVIGAQHATKRLPVHKLIEICKTLSQPVVLLGGKEDAARGEEIRQGSPHNVFNGCGKYSLEQSAVLVKNAQQIISHDTGLMHIAAAFDKPIISVWGNTVPEFGMYPYKVSRHQMLEVKGLKCRPCSKIGYEKCPLGHFKCMNEQRTDSITIIDRSDN</sequence>
<dbReference type="InterPro" id="IPR051199">
    <property type="entry name" value="LPS_LOS_Heptosyltrfase"/>
</dbReference>
<evidence type="ECO:0000256" key="1">
    <source>
        <dbReference type="ARBA" id="ARBA00022676"/>
    </source>
</evidence>
<gene>
    <name evidence="3" type="ORF">ACFSJU_09680</name>
</gene>
<evidence type="ECO:0000256" key="2">
    <source>
        <dbReference type="ARBA" id="ARBA00022679"/>
    </source>
</evidence>
<protein>
    <submittedName>
        <fullName evidence="3">Glycosyltransferase family 9 protein</fullName>
    </submittedName>
</protein>
<reference evidence="4" key="1">
    <citation type="journal article" date="2019" name="Int. J. Syst. Evol. Microbiol.">
        <title>The Global Catalogue of Microorganisms (GCM) 10K type strain sequencing project: providing services to taxonomists for standard genome sequencing and annotation.</title>
        <authorList>
            <consortium name="The Broad Institute Genomics Platform"/>
            <consortium name="The Broad Institute Genome Sequencing Center for Infectious Disease"/>
            <person name="Wu L."/>
            <person name="Ma J."/>
        </authorList>
    </citation>
    <scope>NUCLEOTIDE SEQUENCE [LARGE SCALE GENOMIC DNA]</scope>
    <source>
        <strain evidence="4">KCTC 42217</strain>
    </source>
</reference>
<dbReference type="RefSeq" id="WP_255903166.1">
    <property type="nucleotide sequence ID" value="NZ_JAFMZO010000003.1"/>
</dbReference>
<dbReference type="PANTHER" id="PTHR30160">
    <property type="entry name" value="TETRAACYLDISACCHARIDE 4'-KINASE-RELATED"/>
    <property type="match status" value="1"/>
</dbReference>
<dbReference type="InterPro" id="IPR002201">
    <property type="entry name" value="Glyco_trans_9"/>
</dbReference>
<dbReference type="Gene3D" id="3.40.50.2000">
    <property type="entry name" value="Glycogen Phosphorylase B"/>
    <property type="match status" value="2"/>
</dbReference>
<evidence type="ECO:0000313" key="4">
    <source>
        <dbReference type="Proteomes" id="UP001597387"/>
    </source>
</evidence>
<organism evidence="3 4">
    <name type="scientific">Paradesertivirga mongoliensis</name>
    <dbReference type="NCBI Taxonomy" id="2100740"/>
    <lineage>
        <taxon>Bacteria</taxon>
        <taxon>Pseudomonadati</taxon>
        <taxon>Bacteroidota</taxon>
        <taxon>Sphingobacteriia</taxon>
        <taxon>Sphingobacteriales</taxon>
        <taxon>Sphingobacteriaceae</taxon>
        <taxon>Paradesertivirga</taxon>
    </lineage>
</organism>
<comment type="caution">
    <text evidence="3">The sequence shown here is derived from an EMBL/GenBank/DDBJ whole genome shotgun (WGS) entry which is preliminary data.</text>
</comment>
<dbReference type="CDD" id="cd03789">
    <property type="entry name" value="GT9_LPS_heptosyltransferase"/>
    <property type="match status" value="1"/>
</dbReference>
<dbReference type="Pfam" id="PF01075">
    <property type="entry name" value="Glyco_transf_9"/>
    <property type="match status" value="1"/>
</dbReference>